<gene>
    <name evidence="2" type="ORF">FKW77_006770</name>
</gene>
<feature type="compositionally biased region" description="Basic and acidic residues" evidence="1">
    <location>
        <begin position="113"/>
        <end position="131"/>
    </location>
</feature>
<evidence type="ECO:0000313" key="2">
    <source>
        <dbReference type="EMBL" id="QDS76556.1"/>
    </source>
</evidence>
<keyword evidence="3" id="KW-1185">Reference proteome</keyword>
<feature type="region of interest" description="Disordered" evidence="1">
    <location>
        <begin position="113"/>
        <end position="164"/>
    </location>
</feature>
<dbReference type="OrthoDB" id="10444481at2759"/>
<evidence type="ECO:0000256" key="1">
    <source>
        <dbReference type="SAM" id="MobiDB-lite"/>
    </source>
</evidence>
<dbReference type="EMBL" id="CP042199">
    <property type="protein sequence ID" value="QDS76556.1"/>
    <property type="molecule type" value="Genomic_DNA"/>
</dbReference>
<feature type="region of interest" description="Disordered" evidence="1">
    <location>
        <begin position="219"/>
        <end position="270"/>
    </location>
</feature>
<sequence>MASSPIPHHVAACTWNLPEVLHFQPSAICCGTSPKGDHCTSKLYPYTSDSVPGKSPEGMQEEVLQQLVATNFRSSAKTKELLHKLTGLSLCTEHRRQQDRFERRWMKDIEMEKARKKKEDERRRLRAQREREDEDESPESPSPLNRGVSHRVSRPGTRPTRMNFDRLASRGPKIAPPFFGTRQSIPHPPATAHLNVPSVPALPTLGAFQLPTPRMTPDICEPHSTLGSNRREPPVSNTNPLMQSQRKYSSKRSSPGLSDANPIKIATKIPRPNPASRNIITGLVEQRFGSLPLTPESPAASLFPASEVRGTLRSEEMEEIRTLQRVIAAYQEKISRDQGRIFEILMGRV</sequence>
<name>A0A517LLV6_9PEZI</name>
<reference evidence="2 3" key="1">
    <citation type="submission" date="2019-07" db="EMBL/GenBank/DDBJ databases">
        <title>Finished genome of Venturia effusa.</title>
        <authorList>
            <person name="Young C.A."/>
            <person name="Cox M.P."/>
            <person name="Ganley A.R.D."/>
            <person name="David W.J."/>
        </authorList>
    </citation>
    <scope>NUCLEOTIDE SEQUENCE [LARGE SCALE GENOMIC DNA]</scope>
    <source>
        <strain evidence="3">albino</strain>
    </source>
</reference>
<organism evidence="2 3">
    <name type="scientific">Venturia effusa</name>
    <dbReference type="NCBI Taxonomy" id="50376"/>
    <lineage>
        <taxon>Eukaryota</taxon>
        <taxon>Fungi</taxon>
        <taxon>Dikarya</taxon>
        <taxon>Ascomycota</taxon>
        <taxon>Pezizomycotina</taxon>
        <taxon>Dothideomycetes</taxon>
        <taxon>Pleosporomycetidae</taxon>
        <taxon>Venturiales</taxon>
        <taxon>Venturiaceae</taxon>
        <taxon>Venturia</taxon>
    </lineage>
</organism>
<accession>A0A517LLV6</accession>
<dbReference type="AlphaFoldDB" id="A0A517LLV6"/>
<feature type="compositionally biased region" description="Low complexity" evidence="1">
    <location>
        <begin position="243"/>
        <end position="254"/>
    </location>
</feature>
<protein>
    <submittedName>
        <fullName evidence="2">Uncharacterized protein</fullName>
    </submittedName>
</protein>
<proteinExistence type="predicted"/>
<dbReference type="Proteomes" id="UP000316270">
    <property type="component" value="Chromosome 15"/>
</dbReference>
<evidence type="ECO:0000313" key="3">
    <source>
        <dbReference type="Proteomes" id="UP000316270"/>
    </source>
</evidence>